<dbReference type="AlphaFoldDB" id="A0A9P0YJW6"/>
<comment type="caution">
    <text evidence="1">The sequence shown here is derived from an EMBL/GenBank/DDBJ whole genome shotgun (WGS) entry which is preliminary data.</text>
</comment>
<protein>
    <submittedName>
        <fullName evidence="1">Uncharacterized protein</fullName>
    </submittedName>
</protein>
<feature type="non-terminal residue" evidence="1">
    <location>
        <position position="107"/>
    </location>
</feature>
<accession>A0A9P0YJW6</accession>
<organism evidence="1 2">
    <name type="scientific">Cuscuta europaea</name>
    <name type="common">European dodder</name>
    <dbReference type="NCBI Taxonomy" id="41803"/>
    <lineage>
        <taxon>Eukaryota</taxon>
        <taxon>Viridiplantae</taxon>
        <taxon>Streptophyta</taxon>
        <taxon>Embryophyta</taxon>
        <taxon>Tracheophyta</taxon>
        <taxon>Spermatophyta</taxon>
        <taxon>Magnoliopsida</taxon>
        <taxon>eudicotyledons</taxon>
        <taxon>Gunneridae</taxon>
        <taxon>Pentapetalae</taxon>
        <taxon>asterids</taxon>
        <taxon>lamiids</taxon>
        <taxon>Solanales</taxon>
        <taxon>Convolvulaceae</taxon>
        <taxon>Cuscuteae</taxon>
        <taxon>Cuscuta</taxon>
        <taxon>Cuscuta subgen. Cuscuta</taxon>
    </lineage>
</organism>
<reference evidence="1" key="1">
    <citation type="submission" date="2022-07" db="EMBL/GenBank/DDBJ databases">
        <authorList>
            <person name="Macas J."/>
            <person name="Novak P."/>
            <person name="Neumann P."/>
        </authorList>
    </citation>
    <scope>NUCLEOTIDE SEQUENCE</scope>
</reference>
<sequence length="107" mass="12119">MRFFKMAVAVDQHNYGFKLFGGRPPRCKLQSYSQLDFSNLEASQRNPQYPQEHAAFDFPNIHKSHSTPCLSLSTKLEDDVDTNPPRIEIIAGHGEPRVHALVIEVAI</sequence>
<name>A0A9P0YJW6_CUSEU</name>
<evidence type="ECO:0000313" key="2">
    <source>
        <dbReference type="Proteomes" id="UP001152484"/>
    </source>
</evidence>
<evidence type="ECO:0000313" key="1">
    <source>
        <dbReference type="EMBL" id="CAH9062214.1"/>
    </source>
</evidence>
<dbReference type="OrthoDB" id="10269854at2759"/>
<keyword evidence="2" id="KW-1185">Reference proteome</keyword>
<dbReference type="EMBL" id="CAMAPE010000004">
    <property type="protein sequence ID" value="CAH9062214.1"/>
    <property type="molecule type" value="Genomic_DNA"/>
</dbReference>
<dbReference type="Proteomes" id="UP001152484">
    <property type="component" value="Unassembled WGS sequence"/>
</dbReference>
<gene>
    <name evidence="1" type="ORF">CEURO_LOCUS1867</name>
</gene>
<proteinExistence type="predicted"/>